<name>A0ABD2P088_9CUCU</name>
<comment type="caution">
    <text evidence="2">The sequence shown here is derived from an EMBL/GenBank/DDBJ whole genome shotgun (WGS) entry which is preliminary data.</text>
</comment>
<protein>
    <submittedName>
        <fullName evidence="2">Uncharacterized protein</fullName>
    </submittedName>
</protein>
<feature type="region of interest" description="Disordered" evidence="1">
    <location>
        <begin position="1"/>
        <end position="22"/>
    </location>
</feature>
<dbReference type="Proteomes" id="UP001516400">
    <property type="component" value="Unassembled WGS sequence"/>
</dbReference>
<dbReference type="AlphaFoldDB" id="A0ABD2P088"/>
<evidence type="ECO:0000313" key="3">
    <source>
        <dbReference type="Proteomes" id="UP001516400"/>
    </source>
</evidence>
<sequence>MPQKYTTSWHDKKNQEGYKRQRDEFVKYDQEYKIIEQETNSRNASPHLIQVRNLETEDFSMDNEPVVIPSANATPHQHGEVVSRFCPGNMSGVCIWSKVEINEGTKRPHVHDNFEIMGLRSGQEGYGTRTSRFT</sequence>
<evidence type="ECO:0000313" key="2">
    <source>
        <dbReference type="EMBL" id="KAL3284299.1"/>
    </source>
</evidence>
<reference evidence="2 3" key="1">
    <citation type="journal article" date="2021" name="BMC Biol.">
        <title>Horizontally acquired antibacterial genes associated with adaptive radiation of ladybird beetles.</title>
        <authorList>
            <person name="Li H.S."/>
            <person name="Tang X.F."/>
            <person name="Huang Y.H."/>
            <person name="Xu Z.Y."/>
            <person name="Chen M.L."/>
            <person name="Du X.Y."/>
            <person name="Qiu B.Y."/>
            <person name="Chen P.T."/>
            <person name="Zhang W."/>
            <person name="Slipinski A."/>
            <person name="Escalona H.E."/>
            <person name="Waterhouse R.M."/>
            <person name="Zwick A."/>
            <person name="Pang H."/>
        </authorList>
    </citation>
    <scope>NUCLEOTIDE SEQUENCE [LARGE SCALE GENOMIC DNA]</scope>
    <source>
        <strain evidence="2">SYSU2018</strain>
    </source>
</reference>
<organism evidence="2 3">
    <name type="scientific">Cryptolaemus montrouzieri</name>
    <dbReference type="NCBI Taxonomy" id="559131"/>
    <lineage>
        <taxon>Eukaryota</taxon>
        <taxon>Metazoa</taxon>
        <taxon>Ecdysozoa</taxon>
        <taxon>Arthropoda</taxon>
        <taxon>Hexapoda</taxon>
        <taxon>Insecta</taxon>
        <taxon>Pterygota</taxon>
        <taxon>Neoptera</taxon>
        <taxon>Endopterygota</taxon>
        <taxon>Coleoptera</taxon>
        <taxon>Polyphaga</taxon>
        <taxon>Cucujiformia</taxon>
        <taxon>Coccinelloidea</taxon>
        <taxon>Coccinellidae</taxon>
        <taxon>Scymninae</taxon>
        <taxon>Scymnini</taxon>
        <taxon>Cryptolaemus</taxon>
    </lineage>
</organism>
<keyword evidence="3" id="KW-1185">Reference proteome</keyword>
<dbReference type="EMBL" id="JABFTP020000165">
    <property type="protein sequence ID" value="KAL3284299.1"/>
    <property type="molecule type" value="Genomic_DNA"/>
</dbReference>
<gene>
    <name evidence="2" type="ORF">HHI36_018457</name>
</gene>
<feature type="compositionally biased region" description="Basic and acidic residues" evidence="1">
    <location>
        <begin position="9"/>
        <end position="22"/>
    </location>
</feature>
<evidence type="ECO:0000256" key="1">
    <source>
        <dbReference type="SAM" id="MobiDB-lite"/>
    </source>
</evidence>
<proteinExistence type="predicted"/>
<accession>A0ABD2P088</accession>